<organism evidence="1 2">
    <name type="scientific">Cytobacillus oceanisediminis</name>
    <dbReference type="NCBI Taxonomy" id="665099"/>
    <lineage>
        <taxon>Bacteria</taxon>
        <taxon>Bacillati</taxon>
        <taxon>Bacillota</taxon>
        <taxon>Bacilli</taxon>
        <taxon>Bacillales</taxon>
        <taxon>Bacillaceae</taxon>
        <taxon>Cytobacillus</taxon>
    </lineage>
</organism>
<keyword evidence="2" id="KW-1185">Reference proteome</keyword>
<dbReference type="EMBL" id="MBRJ01000040">
    <property type="protein sequence ID" value="OHX44759.1"/>
    <property type="molecule type" value="Genomic_DNA"/>
</dbReference>
<accession>A0ABX3CMM4</accession>
<evidence type="ECO:0000313" key="1">
    <source>
        <dbReference type="EMBL" id="OHX44759.1"/>
    </source>
</evidence>
<dbReference type="Pfam" id="PF19550">
    <property type="entry name" value="DUF6073"/>
    <property type="match status" value="1"/>
</dbReference>
<name>A0ABX3CMM4_9BACI</name>
<dbReference type="InterPro" id="IPR045719">
    <property type="entry name" value="DUF6073"/>
</dbReference>
<dbReference type="RefSeq" id="WP_071158676.1">
    <property type="nucleotide sequence ID" value="NZ_MBRJ01000040.1"/>
</dbReference>
<proteinExistence type="predicted"/>
<protein>
    <submittedName>
        <fullName evidence="1">Uncharacterized protein</fullName>
    </submittedName>
</protein>
<dbReference type="Proteomes" id="UP000180194">
    <property type="component" value="Unassembled WGS sequence"/>
</dbReference>
<evidence type="ECO:0000313" key="2">
    <source>
        <dbReference type="Proteomes" id="UP000180194"/>
    </source>
</evidence>
<gene>
    <name evidence="1" type="ORF">BBV17_24970</name>
</gene>
<reference evidence="1 2" key="1">
    <citation type="submission" date="2016-07" db="EMBL/GenBank/DDBJ databases">
        <title>Bacillus oceanisediminis whole genome.</title>
        <authorList>
            <person name="Pal Y."/>
            <person name="Verma A."/>
            <person name="Mual P."/>
            <person name="Srinivasan K."/>
        </authorList>
    </citation>
    <scope>NUCLEOTIDE SEQUENCE [LARGE SCALE GENOMIC DNA]</scope>
    <source>
        <strain evidence="1 2">Bhandara28</strain>
    </source>
</reference>
<sequence>MKYTLHLTMTPFVGHTLNSQEATQLITSLVEFTKDVEVGYVNAGNRAATLVIDTENPQDLIKKVVPWCIVTGEHPNVEPVVGWDDFVQSLADISGVDLQQIKSNNGAPEGCCSSAKNISELKPFSMPVGGEDLLEFMAWDTIEVPGVGEETIELKGTYQIERQHPTSSDWNEAEIDIKMKKLDVKGVSERLGRVEVSTNNEFQQSQGRVQKGTAFTDIPTGGAKLCEMNNFAKFNLPDLGLTAFNKEPIELKHTITHVPPVGQGGGTGDVRIPLFNVEDPDGEPVAYLKKVKTHIGDFCKGHSEEEKEAGNQHNHQH</sequence>
<comment type="caution">
    <text evidence="1">The sequence shown here is derived from an EMBL/GenBank/DDBJ whole genome shotgun (WGS) entry which is preliminary data.</text>
</comment>